<dbReference type="SUPFAM" id="SSF55874">
    <property type="entry name" value="ATPase domain of HSP90 chaperone/DNA topoisomerase II/histidine kinase"/>
    <property type="match status" value="1"/>
</dbReference>
<accession>A0A239L380</accession>
<dbReference type="EMBL" id="FZOF01000018">
    <property type="protein sequence ID" value="SNT24452.1"/>
    <property type="molecule type" value="Genomic_DNA"/>
</dbReference>
<dbReference type="Proteomes" id="UP000198280">
    <property type="component" value="Unassembled WGS sequence"/>
</dbReference>
<keyword evidence="3" id="KW-0808">Transferase</keyword>
<gene>
    <name evidence="3" type="ORF">SAMN05216252_11827</name>
</gene>
<dbReference type="RefSeq" id="WP_089226734.1">
    <property type="nucleotide sequence ID" value="NZ_FZOF01000018.1"/>
</dbReference>
<protein>
    <submittedName>
        <fullName evidence="3">Histidine kinase-like ATPase domain-containing protein</fullName>
    </submittedName>
</protein>
<evidence type="ECO:0000313" key="4">
    <source>
        <dbReference type="Proteomes" id="UP000198280"/>
    </source>
</evidence>
<dbReference type="Gene3D" id="3.30.565.10">
    <property type="entry name" value="Histidine kinase-like ATPase, C-terminal domain"/>
    <property type="match status" value="1"/>
</dbReference>
<dbReference type="OrthoDB" id="3852548at2"/>
<evidence type="ECO:0000259" key="2">
    <source>
        <dbReference type="Pfam" id="PF13581"/>
    </source>
</evidence>
<evidence type="ECO:0000313" key="3">
    <source>
        <dbReference type="EMBL" id="SNT24452.1"/>
    </source>
</evidence>
<dbReference type="PANTHER" id="PTHR35526:SF3">
    <property type="entry name" value="ANTI-SIGMA-F FACTOR RSBW"/>
    <property type="match status" value="1"/>
</dbReference>
<reference evidence="3 4" key="1">
    <citation type="submission" date="2017-06" db="EMBL/GenBank/DDBJ databases">
        <authorList>
            <person name="Kim H.J."/>
            <person name="Triplett B.A."/>
        </authorList>
    </citation>
    <scope>NUCLEOTIDE SEQUENCE [LARGE SCALE GENOMIC DNA]</scope>
    <source>
        <strain evidence="3 4">CGMCC 4.1858</strain>
    </source>
</reference>
<keyword evidence="1" id="KW-0723">Serine/threonine-protein kinase</keyword>
<dbReference type="GO" id="GO:0004674">
    <property type="term" value="F:protein serine/threonine kinase activity"/>
    <property type="evidence" value="ECO:0007669"/>
    <property type="project" value="UniProtKB-KW"/>
</dbReference>
<dbReference type="InterPro" id="IPR003594">
    <property type="entry name" value="HATPase_dom"/>
</dbReference>
<proteinExistence type="predicted"/>
<dbReference type="InterPro" id="IPR036890">
    <property type="entry name" value="HATPase_C_sf"/>
</dbReference>
<dbReference type="Pfam" id="PF13581">
    <property type="entry name" value="HATPase_c_2"/>
    <property type="match status" value="1"/>
</dbReference>
<feature type="domain" description="Histidine kinase/HSP90-like ATPase" evidence="2">
    <location>
        <begin position="16"/>
        <end position="129"/>
    </location>
</feature>
<dbReference type="AlphaFoldDB" id="A0A239L380"/>
<dbReference type="CDD" id="cd16936">
    <property type="entry name" value="HATPase_RsbW-like"/>
    <property type="match status" value="1"/>
</dbReference>
<sequence length="185" mass="20368">MISSEGSKRQCALELEALPSRIQQVRRIVAAQLRYWRLDPLTDPTLLGITELLGNVHRHARPDKRCSVELSFASGWLTVAVSDNDPRLPRVREFEPLATCGRGLAMVVSMSDSWGTETLNDGGKVVWFTLRAEATVSPRAMIEQVSAAVVRKVAPRTLPVLPETPEAWPPVLDRLVPAAAEPVLV</sequence>
<organism evidence="3 4">
    <name type="scientific">Actinacidiphila glaucinigra</name>
    <dbReference type="NCBI Taxonomy" id="235986"/>
    <lineage>
        <taxon>Bacteria</taxon>
        <taxon>Bacillati</taxon>
        <taxon>Actinomycetota</taxon>
        <taxon>Actinomycetes</taxon>
        <taxon>Kitasatosporales</taxon>
        <taxon>Streptomycetaceae</taxon>
        <taxon>Actinacidiphila</taxon>
    </lineage>
</organism>
<keyword evidence="3" id="KW-0418">Kinase</keyword>
<dbReference type="PANTHER" id="PTHR35526">
    <property type="entry name" value="ANTI-SIGMA-F FACTOR RSBW-RELATED"/>
    <property type="match status" value="1"/>
</dbReference>
<evidence type="ECO:0000256" key="1">
    <source>
        <dbReference type="ARBA" id="ARBA00022527"/>
    </source>
</evidence>
<dbReference type="InterPro" id="IPR050267">
    <property type="entry name" value="Anti-sigma-factor_SerPK"/>
</dbReference>
<keyword evidence="4" id="KW-1185">Reference proteome</keyword>
<name>A0A239L380_9ACTN</name>